<name>A0A3N4HIW2_ASCIM</name>
<dbReference type="Proteomes" id="UP000275078">
    <property type="component" value="Unassembled WGS sequence"/>
</dbReference>
<accession>A0A3N4HIW2</accession>
<proteinExistence type="predicted"/>
<protein>
    <submittedName>
        <fullName evidence="1">Uncharacterized protein</fullName>
    </submittedName>
</protein>
<evidence type="ECO:0000313" key="1">
    <source>
        <dbReference type="EMBL" id="RPA73277.1"/>
    </source>
</evidence>
<sequence length="324" mass="36704">MPATVGFESTLKKEIKRHVLNRLDIAIDRRSYSIRPSPLQTFHWVQQGTYRLPSSPDGVLKELRSYSAVEAESFINALNDGRLFVRSGAFPVEPCLYTGNKTVFERNVLRDIVSFGPNGYAGDAGRWKALAESLQGQLNGRQIAAIANHLEARNDGNNLHPLCGIGAYLNCVIGVIDEYQNKEHMLQLYKPLGMDIISMHDLLFSHDPKVRVAGYLITRGFDGDPLYYPLLLNQDSDYFYQQLSFASRAGDGWCQVIRVICHLHPSALDEIATRVSISSCLITENWWFVIFHKVFLKLLPGRGFVRMLRTTRMKSDVAHTLFRV</sequence>
<dbReference type="AlphaFoldDB" id="A0A3N4HIW2"/>
<organism evidence="1 2">
    <name type="scientific">Ascobolus immersus RN42</name>
    <dbReference type="NCBI Taxonomy" id="1160509"/>
    <lineage>
        <taxon>Eukaryota</taxon>
        <taxon>Fungi</taxon>
        <taxon>Dikarya</taxon>
        <taxon>Ascomycota</taxon>
        <taxon>Pezizomycotina</taxon>
        <taxon>Pezizomycetes</taxon>
        <taxon>Pezizales</taxon>
        <taxon>Ascobolaceae</taxon>
        <taxon>Ascobolus</taxon>
    </lineage>
</organism>
<reference evidence="1 2" key="1">
    <citation type="journal article" date="2018" name="Nat. Ecol. Evol.">
        <title>Pezizomycetes genomes reveal the molecular basis of ectomycorrhizal truffle lifestyle.</title>
        <authorList>
            <person name="Murat C."/>
            <person name="Payen T."/>
            <person name="Noel B."/>
            <person name="Kuo A."/>
            <person name="Morin E."/>
            <person name="Chen J."/>
            <person name="Kohler A."/>
            <person name="Krizsan K."/>
            <person name="Balestrini R."/>
            <person name="Da Silva C."/>
            <person name="Montanini B."/>
            <person name="Hainaut M."/>
            <person name="Levati E."/>
            <person name="Barry K.W."/>
            <person name="Belfiori B."/>
            <person name="Cichocki N."/>
            <person name="Clum A."/>
            <person name="Dockter R.B."/>
            <person name="Fauchery L."/>
            <person name="Guy J."/>
            <person name="Iotti M."/>
            <person name="Le Tacon F."/>
            <person name="Lindquist E.A."/>
            <person name="Lipzen A."/>
            <person name="Malagnac F."/>
            <person name="Mello A."/>
            <person name="Molinier V."/>
            <person name="Miyauchi S."/>
            <person name="Poulain J."/>
            <person name="Riccioni C."/>
            <person name="Rubini A."/>
            <person name="Sitrit Y."/>
            <person name="Splivallo R."/>
            <person name="Traeger S."/>
            <person name="Wang M."/>
            <person name="Zifcakova L."/>
            <person name="Wipf D."/>
            <person name="Zambonelli A."/>
            <person name="Paolocci F."/>
            <person name="Nowrousian M."/>
            <person name="Ottonello S."/>
            <person name="Baldrian P."/>
            <person name="Spatafora J.W."/>
            <person name="Henrissat B."/>
            <person name="Nagy L.G."/>
            <person name="Aury J.M."/>
            <person name="Wincker P."/>
            <person name="Grigoriev I.V."/>
            <person name="Bonfante P."/>
            <person name="Martin F.M."/>
        </authorList>
    </citation>
    <scope>NUCLEOTIDE SEQUENCE [LARGE SCALE GENOMIC DNA]</scope>
    <source>
        <strain evidence="1 2">RN42</strain>
    </source>
</reference>
<gene>
    <name evidence="1" type="ORF">BJ508DRAFT_313962</name>
</gene>
<evidence type="ECO:0000313" key="2">
    <source>
        <dbReference type="Proteomes" id="UP000275078"/>
    </source>
</evidence>
<dbReference type="EMBL" id="ML119827">
    <property type="protein sequence ID" value="RPA73277.1"/>
    <property type="molecule type" value="Genomic_DNA"/>
</dbReference>
<keyword evidence="2" id="KW-1185">Reference proteome</keyword>